<evidence type="ECO:0000313" key="1">
    <source>
        <dbReference type="EMBL" id="KKK94250.1"/>
    </source>
</evidence>
<dbReference type="EMBL" id="LAZR01047426">
    <property type="protein sequence ID" value="KKK94250.1"/>
    <property type="molecule type" value="Genomic_DNA"/>
</dbReference>
<organism evidence="1">
    <name type="scientific">marine sediment metagenome</name>
    <dbReference type="NCBI Taxonomy" id="412755"/>
    <lineage>
        <taxon>unclassified sequences</taxon>
        <taxon>metagenomes</taxon>
        <taxon>ecological metagenomes</taxon>
    </lineage>
</organism>
<sequence length="73" mass="8812">MLRKQNYPAIMDMIKAYEYKHKKQIMYVTLLDYIQQAYKFSRTTAREYGEDLRHMNYITVQADGKVIRMAGRN</sequence>
<gene>
    <name evidence="1" type="ORF">LCGC14_2684740</name>
</gene>
<dbReference type="AlphaFoldDB" id="A0A0F9A7T7"/>
<proteinExistence type="predicted"/>
<accession>A0A0F9A7T7</accession>
<comment type="caution">
    <text evidence="1">The sequence shown here is derived from an EMBL/GenBank/DDBJ whole genome shotgun (WGS) entry which is preliminary data.</text>
</comment>
<protein>
    <submittedName>
        <fullName evidence="1">Uncharacterized protein</fullName>
    </submittedName>
</protein>
<reference evidence="1" key="1">
    <citation type="journal article" date="2015" name="Nature">
        <title>Complex archaea that bridge the gap between prokaryotes and eukaryotes.</title>
        <authorList>
            <person name="Spang A."/>
            <person name="Saw J.H."/>
            <person name="Jorgensen S.L."/>
            <person name="Zaremba-Niedzwiedzka K."/>
            <person name="Martijn J."/>
            <person name="Lind A.E."/>
            <person name="van Eijk R."/>
            <person name="Schleper C."/>
            <person name="Guy L."/>
            <person name="Ettema T.J."/>
        </authorList>
    </citation>
    <scope>NUCLEOTIDE SEQUENCE</scope>
</reference>
<name>A0A0F9A7T7_9ZZZZ</name>